<evidence type="ECO:0000313" key="1">
    <source>
        <dbReference type="EMBL" id="GAH02991.1"/>
    </source>
</evidence>
<reference evidence="1" key="1">
    <citation type="journal article" date="2014" name="Front. Microbiol.">
        <title>High frequency of phylogenetically diverse reductive dehalogenase-homologous genes in deep subseafloor sedimentary metagenomes.</title>
        <authorList>
            <person name="Kawai M."/>
            <person name="Futagami T."/>
            <person name="Toyoda A."/>
            <person name="Takaki Y."/>
            <person name="Nishi S."/>
            <person name="Hori S."/>
            <person name="Arai W."/>
            <person name="Tsubouchi T."/>
            <person name="Morono Y."/>
            <person name="Uchiyama I."/>
            <person name="Ito T."/>
            <person name="Fujiyama A."/>
            <person name="Inagaki F."/>
            <person name="Takami H."/>
        </authorList>
    </citation>
    <scope>NUCLEOTIDE SEQUENCE</scope>
    <source>
        <strain evidence="1">Expedition CK06-06</strain>
    </source>
</reference>
<dbReference type="AlphaFoldDB" id="X1C4M6"/>
<comment type="caution">
    <text evidence="1">The sequence shown here is derived from an EMBL/GenBank/DDBJ whole genome shotgun (WGS) entry which is preliminary data.</text>
</comment>
<feature type="non-terminal residue" evidence="1">
    <location>
        <position position="55"/>
    </location>
</feature>
<name>X1C4M6_9ZZZZ</name>
<proteinExistence type="predicted"/>
<sequence length="55" mass="6119">MTVSDSTHSVKTVYHCPTCDRHWGNSAGKLSGFMWVTPNPLATHLPICRECPNCM</sequence>
<dbReference type="EMBL" id="BART01025616">
    <property type="protein sequence ID" value="GAH02991.1"/>
    <property type="molecule type" value="Genomic_DNA"/>
</dbReference>
<protein>
    <submittedName>
        <fullName evidence="1">Uncharacterized protein</fullName>
    </submittedName>
</protein>
<accession>X1C4M6</accession>
<organism evidence="1">
    <name type="scientific">marine sediment metagenome</name>
    <dbReference type="NCBI Taxonomy" id="412755"/>
    <lineage>
        <taxon>unclassified sequences</taxon>
        <taxon>metagenomes</taxon>
        <taxon>ecological metagenomes</taxon>
    </lineage>
</organism>
<gene>
    <name evidence="1" type="ORF">S01H4_45936</name>
</gene>